<dbReference type="EMBL" id="JACJLT010000051">
    <property type="protein sequence ID" value="MBM6875341.1"/>
    <property type="molecule type" value="Genomic_DNA"/>
</dbReference>
<dbReference type="RefSeq" id="WP_204716219.1">
    <property type="nucleotide sequence ID" value="NZ_JACJLT010000051.1"/>
</dbReference>
<evidence type="ECO:0000313" key="4">
    <source>
        <dbReference type="Proteomes" id="UP000728968"/>
    </source>
</evidence>
<dbReference type="SUPFAM" id="SSF51064">
    <property type="entry name" value="Head domain of nucleotide exchange factor GrpE"/>
    <property type="match status" value="1"/>
</dbReference>
<keyword evidence="2" id="KW-0175">Coiled coil</keyword>
<accession>A0ABS2G1P3</accession>
<name>A0ABS2G1P3_FUSMR</name>
<gene>
    <name evidence="3" type="primary">grpE</name>
    <name evidence="3" type="ORF">H6A04_06700</name>
</gene>
<proteinExistence type="predicted"/>
<evidence type="ECO:0000256" key="2">
    <source>
        <dbReference type="SAM" id="Coils"/>
    </source>
</evidence>
<organism evidence="3 4">
    <name type="scientific">Fusobacterium mortiferum</name>
    <dbReference type="NCBI Taxonomy" id="850"/>
    <lineage>
        <taxon>Bacteria</taxon>
        <taxon>Fusobacteriati</taxon>
        <taxon>Fusobacteriota</taxon>
        <taxon>Fusobacteriia</taxon>
        <taxon>Fusobacteriales</taxon>
        <taxon>Fusobacteriaceae</taxon>
        <taxon>Fusobacterium</taxon>
    </lineage>
</organism>
<sequence length="179" mass="21209">MNFFEELKKVQFKEISLEENIESNDSNIERIETSIKTEIKKSNLILQKKFDNLEKEVNNLNLENDTLKKELFKTERERKELEASLFDILDVYFPLDNLVEDKDIKIMTNLMRKKTLNILRKMKIEETTKIGDSFNYMYHETLNTSLDESKVYMVKSIISQGYAKEGKILRVAKVIVEEK</sequence>
<dbReference type="InterPro" id="IPR009012">
    <property type="entry name" value="GrpE_head"/>
</dbReference>
<protein>
    <submittedName>
        <fullName evidence="3">Nucleotide exchange factor GrpE</fullName>
    </submittedName>
</protein>
<evidence type="ECO:0000256" key="1">
    <source>
        <dbReference type="ARBA" id="ARBA00023186"/>
    </source>
</evidence>
<dbReference type="Pfam" id="PF01025">
    <property type="entry name" value="GrpE"/>
    <property type="match status" value="1"/>
</dbReference>
<dbReference type="Proteomes" id="UP000728968">
    <property type="component" value="Unassembled WGS sequence"/>
</dbReference>
<evidence type="ECO:0000313" key="3">
    <source>
        <dbReference type="EMBL" id="MBM6875341.1"/>
    </source>
</evidence>
<dbReference type="Gene3D" id="2.30.22.10">
    <property type="entry name" value="Head domain of nucleotide exchange factor GrpE"/>
    <property type="match status" value="1"/>
</dbReference>
<comment type="caution">
    <text evidence="3">The sequence shown here is derived from an EMBL/GenBank/DDBJ whole genome shotgun (WGS) entry which is preliminary data.</text>
</comment>
<reference evidence="3 4" key="1">
    <citation type="journal article" date="2021" name="Sci. Rep.">
        <title>The distribution of antibiotic resistance genes in chicken gut microbiota commensals.</title>
        <authorList>
            <person name="Juricova H."/>
            <person name="Matiasovicova J."/>
            <person name="Kubasova T."/>
            <person name="Cejkova D."/>
            <person name="Rychlik I."/>
        </authorList>
    </citation>
    <scope>NUCLEOTIDE SEQUENCE [LARGE SCALE GENOMIC DNA]</scope>
    <source>
        <strain evidence="3 4">An425</strain>
    </source>
</reference>
<dbReference type="InterPro" id="IPR000740">
    <property type="entry name" value="GrpE"/>
</dbReference>
<keyword evidence="4" id="KW-1185">Reference proteome</keyword>
<keyword evidence="1" id="KW-0143">Chaperone</keyword>
<feature type="coiled-coil region" evidence="2">
    <location>
        <begin position="36"/>
        <end position="84"/>
    </location>
</feature>